<dbReference type="AlphaFoldDB" id="A0A2N3NGX8"/>
<feature type="signal peptide" evidence="1">
    <location>
        <begin position="1"/>
        <end position="20"/>
    </location>
</feature>
<evidence type="ECO:0000313" key="3">
    <source>
        <dbReference type="Proteomes" id="UP000233524"/>
    </source>
</evidence>
<evidence type="ECO:0008006" key="4">
    <source>
        <dbReference type="Google" id="ProtNLM"/>
    </source>
</evidence>
<gene>
    <name evidence="2" type="ORF">jhhlp_001762</name>
</gene>
<dbReference type="OrthoDB" id="5431298at2759"/>
<dbReference type="InParanoid" id="A0A2N3NGX8"/>
<feature type="chain" id="PRO_5014652135" description="Ubiquitin 3 binding protein But2 C-terminal domain-containing protein" evidence="1">
    <location>
        <begin position="21"/>
        <end position="238"/>
    </location>
</feature>
<keyword evidence="3" id="KW-1185">Reference proteome</keyword>
<protein>
    <recommendedName>
        <fullName evidence="4">Ubiquitin 3 binding protein But2 C-terminal domain-containing protein</fullName>
    </recommendedName>
</protein>
<reference evidence="2 3" key="1">
    <citation type="journal article" date="2017" name="G3 (Bethesda)">
        <title>First Draft Genome Sequence of the Pathogenic Fungus Lomentospora prolificans (Formerly Scedosporium prolificans).</title>
        <authorList>
            <person name="Luo R."/>
            <person name="Zimin A."/>
            <person name="Workman R."/>
            <person name="Fan Y."/>
            <person name="Pertea G."/>
            <person name="Grossman N."/>
            <person name="Wear M.P."/>
            <person name="Jia B."/>
            <person name="Miller H."/>
            <person name="Casadevall A."/>
            <person name="Timp W."/>
            <person name="Zhang S.X."/>
            <person name="Salzberg S.L."/>
        </authorList>
    </citation>
    <scope>NUCLEOTIDE SEQUENCE [LARGE SCALE GENOMIC DNA]</scope>
    <source>
        <strain evidence="2 3">JHH-5317</strain>
    </source>
</reference>
<sequence>MPSFASIFTAIAYLMAVASAMPASNVVRDECNAGTSYYQCGNYKGCYATDPCVLPPSPSTPTEGQCTGTATTVIPEVLYNIYPEHGDLAANEVSGAHLESYDDASQVEQVVVFRGIPAEAKECKFGWRQGERIERSFVITGEHGLAKVKQLPGLPEDDITFNSVKSFDDAAKEIGAVDFTNWHTLGPFIHPTGNIDCAETVYIKLNLKDGEGNTQVFLEQNDENGFYVSYSLAERCGG</sequence>
<dbReference type="VEuPathDB" id="FungiDB:jhhlp_001762"/>
<accession>A0A2N3NGX8</accession>
<evidence type="ECO:0000313" key="2">
    <source>
        <dbReference type="EMBL" id="PKS11612.1"/>
    </source>
</evidence>
<dbReference type="Proteomes" id="UP000233524">
    <property type="component" value="Unassembled WGS sequence"/>
</dbReference>
<organism evidence="2 3">
    <name type="scientific">Lomentospora prolificans</name>
    <dbReference type="NCBI Taxonomy" id="41688"/>
    <lineage>
        <taxon>Eukaryota</taxon>
        <taxon>Fungi</taxon>
        <taxon>Dikarya</taxon>
        <taxon>Ascomycota</taxon>
        <taxon>Pezizomycotina</taxon>
        <taxon>Sordariomycetes</taxon>
        <taxon>Hypocreomycetidae</taxon>
        <taxon>Microascales</taxon>
        <taxon>Microascaceae</taxon>
        <taxon>Lomentospora</taxon>
    </lineage>
</organism>
<dbReference type="EMBL" id="NLAX01000006">
    <property type="protein sequence ID" value="PKS11612.1"/>
    <property type="molecule type" value="Genomic_DNA"/>
</dbReference>
<name>A0A2N3NGX8_9PEZI</name>
<keyword evidence="1" id="KW-0732">Signal</keyword>
<proteinExistence type="predicted"/>
<comment type="caution">
    <text evidence="2">The sequence shown here is derived from an EMBL/GenBank/DDBJ whole genome shotgun (WGS) entry which is preliminary data.</text>
</comment>
<evidence type="ECO:0000256" key="1">
    <source>
        <dbReference type="SAM" id="SignalP"/>
    </source>
</evidence>